<proteinExistence type="predicted"/>
<protein>
    <submittedName>
        <fullName evidence="1">Alpha/beta hydrolase</fullName>
    </submittedName>
</protein>
<keyword evidence="1" id="KW-0378">Hydrolase</keyword>
<dbReference type="GO" id="GO:0016787">
    <property type="term" value="F:hydrolase activity"/>
    <property type="evidence" value="ECO:0007669"/>
    <property type="project" value="UniProtKB-KW"/>
</dbReference>
<keyword evidence="2" id="KW-1185">Reference proteome</keyword>
<accession>A0ABN5IX41</accession>
<gene>
    <name evidence="1" type="ORF">B7G68_13560</name>
</gene>
<organism evidence="1 2">
    <name type="scientific">Caulobacter segnis</name>
    <dbReference type="NCBI Taxonomy" id="88688"/>
    <lineage>
        <taxon>Bacteria</taxon>
        <taxon>Pseudomonadati</taxon>
        <taxon>Pseudomonadota</taxon>
        <taxon>Alphaproteobacteria</taxon>
        <taxon>Caulobacterales</taxon>
        <taxon>Caulobacteraceae</taxon>
        <taxon>Caulobacter</taxon>
    </lineage>
</organism>
<dbReference type="PANTHER" id="PTHR36513:SF1">
    <property type="entry name" value="TRANSMEMBRANE PROTEIN"/>
    <property type="match status" value="1"/>
</dbReference>
<dbReference type="Gene3D" id="3.40.50.1820">
    <property type="entry name" value="alpha/beta hydrolase"/>
    <property type="match status" value="1"/>
</dbReference>
<dbReference type="Pfam" id="PF05990">
    <property type="entry name" value="DUF900"/>
    <property type="match status" value="2"/>
</dbReference>
<reference evidence="1 2" key="1">
    <citation type="journal article" date="2015" name="Biotechnol. Bioeng.">
        <title>Genome sequence and phenotypic characterization of Caulobacter segnis.</title>
        <authorList>
            <person name="Patel S."/>
            <person name="Fletcher B."/>
            <person name="Scott D.C."/>
            <person name="Ely B."/>
        </authorList>
    </citation>
    <scope>NUCLEOTIDE SEQUENCE [LARGE SCALE GENOMIC DNA]</scope>
    <source>
        <strain evidence="1 2">TK0059</strain>
    </source>
</reference>
<evidence type="ECO:0000313" key="1">
    <source>
        <dbReference type="EMBL" id="AVQ02789.1"/>
    </source>
</evidence>
<dbReference type="InterPro" id="IPR029058">
    <property type="entry name" value="AB_hydrolase_fold"/>
</dbReference>
<dbReference type="InterPro" id="IPR010297">
    <property type="entry name" value="DUF900_hydrolase"/>
</dbReference>
<dbReference type="EMBL" id="CP027850">
    <property type="protein sequence ID" value="AVQ02789.1"/>
    <property type="molecule type" value="Genomic_DNA"/>
</dbReference>
<dbReference type="PANTHER" id="PTHR36513">
    <property type="entry name" value="ABC TRANSMEMBRANE TYPE-1 DOMAIN-CONTAINING PROTEIN"/>
    <property type="match status" value="1"/>
</dbReference>
<dbReference type="RefSeq" id="WP_013079754.1">
    <property type="nucleotide sequence ID" value="NZ_CP027850.1"/>
</dbReference>
<dbReference type="Proteomes" id="UP000240527">
    <property type="component" value="Chromosome"/>
</dbReference>
<dbReference type="SUPFAM" id="SSF53474">
    <property type="entry name" value="alpha/beta-Hydrolases"/>
    <property type="match status" value="1"/>
</dbReference>
<sequence>MGAVRVYFATNRNHQPDNVSAVFGPRFNQHGVAALRFGHVDFDEGVKKVKDGARVKVYEDIQSTPDPLTEPDLTRGGGLLLEGVRQAMCAGRDTLVFIHGFNVSFNEALEAGALLARQVHALPADGNDVQSLNVVVFSWPSDGEKVPFMSYYSDREDARASGPALARTYLKLRDFLAFLYRADAQRPIDAPSILCERGLHLMAHSMGAYVLRQGLQALLAKDADGLVRLFDQIVLASPDEDDDTFEYDTKLKLLPRLGKRVTVYFNPRDRALWISDKTKTNPDRLGADGPRLIDLLPKKVALVDCRRVAGVADPLIQHSYYVDSPAMVGDIGQVLGDVDIDAFPHRQWIGERRVWRIEVGPA</sequence>
<evidence type="ECO:0000313" key="2">
    <source>
        <dbReference type="Proteomes" id="UP000240527"/>
    </source>
</evidence>
<name>A0ABN5IX41_9CAUL</name>